<proteinExistence type="predicted"/>
<gene>
    <name evidence="2" type="ORF">ACJRO7_020580</name>
</gene>
<sequence length="101" mass="11586">MPYIHVALDGYTMHSMLSACAGAIHWGWLSKFFQRINHLSSSCPTLMMSRMIHEIKHKVKMVVRQSKGKPRLAMFNLIIKNGLGYVTPWVTKIVRSLNCLK</sequence>
<keyword evidence="3" id="KW-1185">Reference proteome</keyword>
<name>A0ABD3KLJ6_EUCGL</name>
<evidence type="ECO:0000259" key="1">
    <source>
        <dbReference type="Pfam" id="PF18791"/>
    </source>
</evidence>
<accession>A0ABD3KLJ6</accession>
<evidence type="ECO:0000313" key="2">
    <source>
        <dbReference type="EMBL" id="KAL3739199.1"/>
    </source>
</evidence>
<protein>
    <recommendedName>
        <fullName evidence="1">Transport inhibitor response 1 domain-containing protein</fullName>
    </recommendedName>
</protein>
<dbReference type="Pfam" id="PF18791">
    <property type="entry name" value="Transp_inhibit"/>
    <property type="match status" value="1"/>
</dbReference>
<organism evidence="2 3">
    <name type="scientific">Eucalyptus globulus</name>
    <name type="common">Tasmanian blue gum</name>
    <dbReference type="NCBI Taxonomy" id="34317"/>
    <lineage>
        <taxon>Eukaryota</taxon>
        <taxon>Viridiplantae</taxon>
        <taxon>Streptophyta</taxon>
        <taxon>Embryophyta</taxon>
        <taxon>Tracheophyta</taxon>
        <taxon>Spermatophyta</taxon>
        <taxon>Magnoliopsida</taxon>
        <taxon>eudicotyledons</taxon>
        <taxon>Gunneridae</taxon>
        <taxon>Pentapetalae</taxon>
        <taxon>rosids</taxon>
        <taxon>malvids</taxon>
        <taxon>Myrtales</taxon>
        <taxon>Myrtaceae</taxon>
        <taxon>Myrtoideae</taxon>
        <taxon>Eucalypteae</taxon>
        <taxon>Eucalyptus</taxon>
    </lineage>
</organism>
<evidence type="ECO:0000313" key="3">
    <source>
        <dbReference type="Proteomes" id="UP001634007"/>
    </source>
</evidence>
<dbReference type="AlphaFoldDB" id="A0ABD3KLJ6"/>
<dbReference type="Proteomes" id="UP001634007">
    <property type="component" value="Unassembled WGS sequence"/>
</dbReference>
<reference evidence="2 3" key="1">
    <citation type="submission" date="2024-11" db="EMBL/GenBank/DDBJ databases">
        <title>Chromosome-level genome assembly of Eucalyptus globulus Labill. provides insights into its genome evolution.</title>
        <authorList>
            <person name="Li X."/>
        </authorList>
    </citation>
    <scope>NUCLEOTIDE SEQUENCE [LARGE SCALE GENOMIC DNA]</scope>
    <source>
        <strain evidence="2">CL2024</strain>
        <tissue evidence="2">Fresh tender leaves</tissue>
    </source>
</reference>
<dbReference type="EMBL" id="JBJKBG010000005">
    <property type="protein sequence ID" value="KAL3739199.1"/>
    <property type="molecule type" value="Genomic_DNA"/>
</dbReference>
<comment type="caution">
    <text evidence="2">The sequence shown here is derived from an EMBL/GenBank/DDBJ whole genome shotgun (WGS) entry which is preliminary data.</text>
</comment>
<feature type="domain" description="Transport inhibitor response 1" evidence="1">
    <location>
        <begin position="67"/>
        <end position="101"/>
    </location>
</feature>
<dbReference type="InterPro" id="IPR041101">
    <property type="entry name" value="Transp_inhibit"/>
</dbReference>